<organism evidence="3 4">
    <name type="scientific">Leifsonia kafniensis</name>
    <dbReference type="NCBI Taxonomy" id="475957"/>
    <lineage>
        <taxon>Bacteria</taxon>
        <taxon>Bacillati</taxon>
        <taxon>Actinomycetota</taxon>
        <taxon>Actinomycetes</taxon>
        <taxon>Micrococcales</taxon>
        <taxon>Microbacteriaceae</taxon>
        <taxon>Leifsonia</taxon>
    </lineage>
</organism>
<feature type="domain" description="Activator of Hsp90 ATPase homologue 1/2-like C-terminal" evidence="2">
    <location>
        <begin position="26"/>
        <end position="150"/>
    </location>
</feature>
<dbReference type="CDD" id="cd07814">
    <property type="entry name" value="SRPBCC_CalC_Aha1-like"/>
    <property type="match status" value="1"/>
</dbReference>
<comment type="similarity">
    <text evidence="1">Belongs to the AHA1 family.</text>
</comment>
<name>A0ABP7K710_9MICO</name>
<sequence>MTGPQYPDLTERPHSLQVERAMVSHPSDLYDAWTQWFELWFAARGSVSMIAEVNAPFFFQTEFEGKRHPHYGRFLRLEHDRLVELTWVTSGTLGAETIVTVELIPERISGSIPQSETTLLRLTHAGFPTAELKDQHAQAWPAILDQLDTRLVANSGA</sequence>
<gene>
    <name evidence="3" type="ORF">GCM10022381_09040</name>
</gene>
<keyword evidence="4" id="KW-1185">Reference proteome</keyword>
<dbReference type="InterPro" id="IPR023393">
    <property type="entry name" value="START-like_dom_sf"/>
</dbReference>
<dbReference type="Pfam" id="PF08327">
    <property type="entry name" value="AHSA1"/>
    <property type="match status" value="1"/>
</dbReference>
<evidence type="ECO:0000259" key="2">
    <source>
        <dbReference type="Pfam" id="PF08327"/>
    </source>
</evidence>
<dbReference type="SUPFAM" id="SSF55961">
    <property type="entry name" value="Bet v1-like"/>
    <property type="match status" value="1"/>
</dbReference>
<comment type="caution">
    <text evidence="3">The sequence shown here is derived from an EMBL/GenBank/DDBJ whole genome shotgun (WGS) entry which is preliminary data.</text>
</comment>
<evidence type="ECO:0000256" key="1">
    <source>
        <dbReference type="ARBA" id="ARBA00006817"/>
    </source>
</evidence>
<dbReference type="InterPro" id="IPR013538">
    <property type="entry name" value="ASHA1/2-like_C"/>
</dbReference>
<dbReference type="Proteomes" id="UP001501803">
    <property type="component" value="Unassembled WGS sequence"/>
</dbReference>
<dbReference type="RefSeq" id="WP_345062689.1">
    <property type="nucleotide sequence ID" value="NZ_BAABCN010000002.1"/>
</dbReference>
<dbReference type="EMBL" id="BAABCN010000002">
    <property type="protein sequence ID" value="GAA3867765.1"/>
    <property type="molecule type" value="Genomic_DNA"/>
</dbReference>
<evidence type="ECO:0000313" key="4">
    <source>
        <dbReference type="Proteomes" id="UP001501803"/>
    </source>
</evidence>
<evidence type="ECO:0000313" key="3">
    <source>
        <dbReference type="EMBL" id="GAA3867765.1"/>
    </source>
</evidence>
<accession>A0ABP7K710</accession>
<reference evidence="4" key="1">
    <citation type="journal article" date="2019" name="Int. J. Syst. Evol. Microbiol.">
        <title>The Global Catalogue of Microorganisms (GCM) 10K type strain sequencing project: providing services to taxonomists for standard genome sequencing and annotation.</title>
        <authorList>
            <consortium name="The Broad Institute Genomics Platform"/>
            <consortium name="The Broad Institute Genome Sequencing Center for Infectious Disease"/>
            <person name="Wu L."/>
            <person name="Ma J."/>
        </authorList>
    </citation>
    <scope>NUCLEOTIDE SEQUENCE [LARGE SCALE GENOMIC DNA]</scope>
    <source>
        <strain evidence="4">JCM 17021</strain>
    </source>
</reference>
<proteinExistence type="inferred from homology"/>
<protein>
    <recommendedName>
        <fullName evidence="2">Activator of Hsp90 ATPase homologue 1/2-like C-terminal domain-containing protein</fullName>
    </recommendedName>
</protein>
<dbReference type="Gene3D" id="3.30.530.20">
    <property type="match status" value="1"/>
</dbReference>